<keyword evidence="1" id="KW-0238">DNA-binding</keyword>
<dbReference type="PANTHER" id="PTHR30204:SF96">
    <property type="entry name" value="CHROMOSOME-ANCHORING PROTEIN RACA"/>
    <property type="match status" value="1"/>
</dbReference>
<proteinExistence type="predicted"/>
<dbReference type="RefSeq" id="WP_200128059.1">
    <property type="nucleotide sequence ID" value="NZ_CP054705.1"/>
</dbReference>
<dbReference type="SMART" id="SM00422">
    <property type="entry name" value="HTH_MERR"/>
    <property type="match status" value="1"/>
</dbReference>
<gene>
    <name evidence="3" type="ORF">HUG15_07285</name>
</gene>
<dbReference type="Pfam" id="PF13411">
    <property type="entry name" value="MerR_1"/>
    <property type="match status" value="1"/>
</dbReference>
<dbReference type="CDD" id="cd01106">
    <property type="entry name" value="HTH_TipAL-Mta"/>
    <property type="match status" value="1"/>
</dbReference>
<evidence type="ECO:0000313" key="4">
    <source>
        <dbReference type="Proteomes" id="UP000595823"/>
    </source>
</evidence>
<dbReference type="EMBL" id="CP054705">
    <property type="protein sequence ID" value="QQK75408.1"/>
    <property type="molecule type" value="Genomic_DNA"/>
</dbReference>
<name>A0A7T7CB20_9BACI</name>
<keyword evidence="4" id="KW-1185">Reference proteome</keyword>
<dbReference type="InterPro" id="IPR047057">
    <property type="entry name" value="MerR_fam"/>
</dbReference>
<dbReference type="InterPro" id="IPR009061">
    <property type="entry name" value="DNA-bd_dom_put_sf"/>
</dbReference>
<dbReference type="PROSITE" id="PS50937">
    <property type="entry name" value="HTH_MERR_2"/>
    <property type="match status" value="1"/>
</dbReference>
<protein>
    <submittedName>
        <fullName evidence="3">MerR family transcriptional regulator</fullName>
    </submittedName>
</protein>
<evidence type="ECO:0000256" key="1">
    <source>
        <dbReference type="ARBA" id="ARBA00023125"/>
    </source>
</evidence>
<dbReference type="KEGG" id="scia:HUG15_07285"/>
<dbReference type="Proteomes" id="UP000595823">
    <property type="component" value="Chromosome"/>
</dbReference>
<dbReference type="InterPro" id="IPR000551">
    <property type="entry name" value="MerR-type_HTH_dom"/>
</dbReference>
<sequence length="253" mass="30092">MYSIGEVAKKMNITTRTLRYYEEINLLKPSYTAESGYRFYSKTNIVILQRIIALKELGFQLSKIKTILDQKNWENVFGEQLVLITKEKERLSYLEKTLRLSQHLSQIEKDLSWENIFHFIKETEEDRYNKHLFLKQYFDERELDILKNPSLDFGGRESKELVELLTTAKEQKNEDPESLKSQHLANKLVYFLENTFQGDSALMEKYWKLQSQPPKEGNLFILDNDVIQYIESIMNRYEAKWGKVGKSQSQHRE</sequence>
<dbReference type="GO" id="GO:0003677">
    <property type="term" value="F:DNA binding"/>
    <property type="evidence" value="ECO:0007669"/>
    <property type="project" value="UniProtKB-KW"/>
</dbReference>
<dbReference type="SUPFAM" id="SSF46955">
    <property type="entry name" value="Putative DNA-binding domain"/>
    <property type="match status" value="1"/>
</dbReference>
<dbReference type="GO" id="GO:0003700">
    <property type="term" value="F:DNA-binding transcription factor activity"/>
    <property type="evidence" value="ECO:0007669"/>
    <property type="project" value="InterPro"/>
</dbReference>
<evidence type="ECO:0000259" key="2">
    <source>
        <dbReference type="PROSITE" id="PS50937"/>
    </source>
</evidence>
<feature type="domain" description="HTH merR-type" evidence="2">
    <location>
        <begin position="1"/>
        <end position="70"/>
    </location>
</feature>
<accession>A0A7T7CB20</accession>
<reference evidence="3 4" key="1">
    <citation type="submission" date="2020-06" db="EMBL/GenBank/DDBJ databases">
        <title>Genomic analysis of Salicibibacter sp. NKC5-3.</title>
        <authorList>
            <person name="Oh Y.J."/>
        </authorList>
    </citation>
    <scope>NUCLEOTIDE SEQUENCE [LARGE SCALE GENOMIC DNA]</scope>
    <source>
        <strain evidence="3 4">NKC5-3</strain>
    </source>
</reference>
<dbReference type="PANTHER" id="PTHR30204">
    <property type="entry name" value="REDOX-CYCLING DRUG-SENSING TRANSCRIPTIONAL ACTIVATOR SOXR"/>
    <property type="match status" value="1"/>
</dbReference>
<dbReference type="Gene3D" id="1.10.1660.10">
    <property type="match status" value="1"/>
</dbReference>
<evidence type="ECO:0000313" key="3">
    <source>
        <dbReference type="EMBL" id="QQK75408.1"/>
    </source>
</evidence>
<organism evidence="3 4">
    <name type="scientific">Salicibibacter cibarius</name>
    <dbReference type="NCBI Taxonomy" id="2743000"/>
    <lineage>
        <taxon>Bacteria</taxon>
        <taxon>Bacillati</taxon>
        <taxon>Bacillota</taxon>
        <taxon>Bacilli</taxon>
        <taxon>Bacillales</taxon>
        <taxon>Bacillaceae</taxon>
        <taxon>Salicibibacter</taxon>
    </lineage>
</organism>
<dbReference type="AlphaFoldDB" id="A0A7T7CB20"/>